<accession>A0A0G0LSW9</accession>
<proteinExistence type="predicted"/>
<dbReference type="STRING" id="1618573.UT19_C0004G0063"/>
<reference evidence="2 3" key="1">
    <citation type="journal article" date="2015" name="Nature">
        <title>rRNA introns, odd ribosomes, and small enigmatic genomes across a large radiation of phyla.</title>
        <authorList>
            <person name="Brown C.T."/>
            <person name="Hug L.A."/>
            <person name="Thomas B.C."/>
            <person name="Sharon I."/>
            <person name="Castelle C.J."/>
            <person name="Singh A."/>
            <person name="Wilkins M.J."/>
            <person name="Williams K.H."/>
            <person name="Banfield J.F."/>
        </authorList>
    </citation>
    <scope>NUCLEOTIDE SEQUENCE [LARGE SCALE GENOMIC DNA]</scope>
</reference>
<evidence type="ECO:0000313" key="2">
    <source>
        <dbReference type="EMBL" id="KKQ94102.1"/>
    </source>
</evidence>
<dbReference type="InterPro" id="IPR023365">
    <property type="entry name" value="Sortase_dom-sf"/>
</dbReference>
<evidence type="ECO:0000313" key="3">
    <source>
        <dbReference type="Proteomes" id="UP000034932"/>
    </source>
</evidence>
<protein>
    <submittedName>
        <fullName evidence="2">Sortase family protein</fullName>
    </submittedName>
</protein>
<name>A0A0G0LSW9_9BACT</name>
<keyword evidence="1" id="KW-0378">Hydrolase</keyword>
<comment type="caution">
    <text evidence="2">The sequence shown here is derived from an EMBL/GenBank/DDBJ whole genome shotgun (WGS) entry which is preliminary data.</text>
</comment>
<dbReference type="Pfam" id="PF04203">
    <property type="entry name" value="Sortase"/>
    <property type="match status" value="1"/>
</dbReference>
<dbReference type="Gene3D" id="2.40.260.10">
    <property type="entry name" value="Sortase"/>
    <property type="match status" value="1"/>
</dbReference>
<organism evidence="2 3">
    <name type="scientific">Candidatus Woesebacteria bacterium GW2011_GWB1_39_10b</name>
    <dbReference type="NCBI Taxonomy" id="1618573"/>
    <lineage>
        <taxon>Bacteria</taxon>
        <taxon>Candidatus Woeseibacteriota</taxon>
    </lineage>
</organism>
<dbReference type="Proteomes" id="UP000034932">
    <property type="component" value="Unassembled WGS sequence"/>
</dbReference>
<evidence type="ECO:0000256" key="1">
    <source>
        <dbReference type="ARBA" id="ARBA00022801"/>
    </source>
</evidence>
<dbReference type="SUPFAM" id="SSF63817">
    <property type="entry name" value="Sortase"/>
    <property type="match status" value="1"/>
</dbReference>
<dbReference type="EMBL" id="LBVW01000004">
    <property type="protein sequence ID" value="KKQ94102.1"/>
    <property type="molecule type" value="Genomic_DNA"/>
</dbReference>
<dbReference type="AlphaFoldDB" id="A0A0G0LSW9"/>
<sequence length="184" mass="20373">MKNVTSVPKITLGISLLFLGMLLFLGGKVSPSSQSISFESEPVKVEKLSSDEVDDAKIPKRIIIPRLSLDLEVKKADIVNGYWEVFPDTAAWGSGSGIPGEKGNQIIFAHAREGLFLPLQSIKVGVKLYILSDLGWFQYEVREIKEVYPNQIEVIAPTEDETLTLYTCSGFSDSKRLIVIAKRV</sequence>
<gene>
    <name evidence="2" type="ORF">UT19_C0004G0063</name>
</gene>
<dbReference type="GO" id="GO:0016787">
    <property type="term" value="F:hydrolase activity"/>
    <property type="evidence" value="ECO:0007669"/>
    <property type="project" value="UniProtKB-KW"/>
</dbReference>
<dbReference type="NCBIfam" id="TIGR01076">
    <property type="entry name" value="sortase_fam"/>
    <property type="match status" value="1"/>
</dbReference>
<dbReference type="InterPro" id="IPR005754">
    <property type="entry name" value="Sortase"/>
</dbReference>